<gene>
    <name evidence="1" type="ORF">V5E97_36490</name>
</gene>
<reference evidence="1" key="1">
    <citation type="submission" date="2024-05" db="EMBL/GenBank/DDBJ databases">
        <title>Planctomycetes of the genus Singulisphaera possess chitinolytic capabilities.</title>
        <authorList>
            <person name="Ivanova A."/>
        </authorList>
    </citation>
    <scope>NUCLEOTIDE SEQUENCE</scope>
    <source>
        <strain evidence="1">Ch08T</strain>
    </source>
</reference>
<dbReference type="RefSeq" id="WP_406696503.1">
    <property type="nucleotide sequence ID" value="NZ_CP155447.1"/>
</dbReference>
<dbReference type="EMBL" id="CP155447">
    <property type="protein sequence ID" value="XBH03763.1"/>
    <property type="molecule type" value="Genomic_DNA"/>
</dbReference>
<name>A0AAU7CFD1_9BACT</name>
<evidence type="ECO:0000313" key="1">
    <source>
        <dbReference type="EMBL" id="XBH03763.1"/>
    </source>
</evidence>
<sequence>MAQIWGRILLGNHIFDKCFVIFLFWNLERRNAVHNPAIAAEANMPQAEVPNAKKKATINPQEKAIHATRAFPAGATKKAEATTKTADNAVLKQKMPGSTARYQGAMHIPEIISSAEQKDSAILSNIIPNNSATYQAAMLTTGINAHRSALYIMLPRLMPGVLPVSLFVGSDSTSPRATNTTIRSPENQPFLNPPEFQYTGQNLLATFSILDSLHAN</sequence>
<proteinExistence type="predicted"/>
<dbReference type="AlphaFoldDB" id="A0AAU7CFD1"/>
<organism evidence="1">
    <name type="scientific">Singulisphaera sp. Ch08</name>
    <dbReference type="NCBI Taxonomy" id="3120278"/>
    <lineage>
        <taxon>Bacteria</taxon>
        <taxon>Pseudomonadati</taxon>
        <taxon>Planctomycetota</taxon>
        <taxon>Planctomycetia</taxon>
        <taxon>Isosphaerales</taxon>
        <taxon>Isosphaeraceae</taxon>
        <taxon>Singulisphaera</taxon>
    </lineage>
</organism>
<accession>A0AAU7CFD1</accession>
<protein>
    <submittedName>
        <fullName evidence="1">Uncharacterized protein</fullName>
    </submittedName>
</protein>